<dbReference type="PANTHER" id="PTHR12616:SF8">
    <property type="entry name" value="VACUOLAR PROTEIN SORTING-ASSOCIATED PROTEIN 8 HOMOLOG"/>
    <property type="match status" value="1"/>
</dbReference>
<evidence type="ECO:0000313" key="5">
    <source>
        <dbReference type="Proteomes" id="UP000887565"/>
    </source>
</evidence>
<reference evidence="6" key="1">
    <citation type="submission" date="2022-11" db="UniProtKB">
        <authorList>
            <consortium name="WormBaseParasite"/>
        </authorList>
    </citation>
    <scope>IDENTIFICATION</scope>
</reference>
<evidence type="ECO:0000259" key="4">
    <source>
        <dbReference type="PROSITE" id="PS50089"/>
    </source>
</evidence>
<evidence type="ECO:0000256" key="1">
    <source>
        <dbReference type="ARBA" id="ARBA00022771"/>
    </source>
</evidence>
<evidence type="ECO:0000256" key="2">
    <source>
        <dbReference type="ARBA" id="ARBA00022833"/>
    </source>
</evidence>
<proteinExistence type="predicted"/>
<dbReference type="InterPro" id="IPR001841">
    <property type="entry name" value="Znf_RING"/>
</dbReference>
<dbReference type="AlphaFoldDB" id="A0A915KA34"/>
<keyword evidence="2" id="KW-0862">Zinc</keyword>
<dbReference type="GO" id="GO:0005770">
    <property type="term" value="C:late endosome"/>
    <property type="evidence" value="ECO:0007669"/>
    <property type="project" value="TreeGrafter"/>
</dbReference>
<dbReference type="InterPro" id="IPR013083">
    <property type="entry name" value="Znf_RING/FYVE/PHD"/>
</dbReference>
<keyword evidence="1 3" id="KW-0479">Metal-binding</keyword>
<feature type="domain" description="RING-type" evidence="4">
    <location>
        <begin position="308"/>
        <end position="355"/>
    </location>
</feature>
<dbReference type="SMART" id="SM00184">
    <property type="entry name" value="RING"/>
    <property type="match status" value="1"/>
</dbReference>
<dbReference type="Gene3D" id="3.30.40.10">
    <property type="entry name" value="Zinc/RING finger domain, C3HC4 (zinc finger)"/>
    <property type="match status" value="1"/>
</dbReference>
<keyword evidence="5" id="KW-1185">Reference proteome</keyword>
<dbReference type="SUPFAM" id="SSF57850">
    <property type="entry name" value="RING/U-box"/>
    <property type="match status" value="1"/>
</dbReference>
<dbReference type="GO" id="GO:0030897">
    <property type="term" value="C:HOPS complex"/>
    <property type="evidence" value="ECO:0007669"/>
    <property type="project" value="TreeGrafter"/>
</dbReference>
<evidence type="ECO:0000256" key="3">
    <source>
        <dbReference type="PROSITE-ProRule" id="PRU00175"/>
    </source>
</evidence>
<dbReference type="InterPro" id="IPR045111">
    <property type="entry name" value="Vps41/Vps8"/>
</dbReference>
<dbReference type="CDD" id="cd16448">
    <property type="entry name" value="RING-H2"/>
    <property type="match status" value="1"/>
</dbReference>
<dbReference type="PROSITE" id="PS50089">
    <property type="entry name" value="ZF_RING_2"/>
    <property type="match status" value="1"/>
</dbReference>
<dbReference type="PANTHER" id="PTHR12616">
    <property type="entry name" value="VACUOLAR PROTEIN SORTING VPS41"/>
    <property type="match status" value="1"/>
</dbReference>
<dbReference type="GO" id="GO:0034058">
    <property type="term" value="P:endosomal vesicle fusion"/>
    <property type="evidence" value="ECO:0007669"/>
    <property type="project" value="TreeGrafter"/>
</dbReference>
<sequence length="491" mass="56642">MLDVRESLPPTRPDGRLFTTHEFWADKYSPLGFFGSNVCEVIYRRRRIFDKILDCYSNDPYRRTEIFDYVRSILSNADILLSEKLSVKTKFIRLIKNIAKVDIKSCVRLIDEHFANNLMSICAILGEEDRILYEILIELFDLRCSISASEVSSNSCLFSCNHAEDSELIKIFAGLICMYADDADGFGLLRFFSASQSLVNQGVLEICQVRRMNAAVIFLLFSLNCEEKAFDLLEKVLNLFCTTPYHQLFRSTPFCDLKPLIVIIFKEYRYEEIFLEALLNCIRSETRHLFKILENSISKRRTSLTRFCRLCDQILTSIGDYVILPCSHAFHYSCFKEKNSGRRLKNIYSRCPVCNGSVRFNENSLQQQASRNQQAPADEVETTCRKQVSFLMPRNESNQLSWKGCHQKSSFFLDVPVPYMAIARVLIDSKAILCTTIGSEQNDVASRMDTLDQLIKKSNVPYSYKDYIDNLAKERSKILENLNLPCGPKRI</sequence>
<organism evidence="5 6">
    <name type="scientific">Romanomermis culicivorax</name>
    <name type="common">Nematode worm</name>
    <dbReference type="NCBI Taxonomy" id="13658"/>
    <lineage>
        <taxon>Eukaryota</taxon>
        <taxon>Metazoa</taxon>
        <taxon>Ecdysozoa</taxon>
        <taxon>Nematoda</taxon>
        <taxon>Enoplea</taxon>
        <taxon>Dorylaimia</taxon>
        <taxon>Mermithida</taxon>
        <taxon>Mermithoidea</taxon>
        <taxon>Mermithidae</taxon>
        <taxon>Romanomermis</taxon>
    </lineage>
</organism>
<dbReference type="GO" id="GO:0008270">
    <property type="term" value="F:zinc ion binding"/>
    <property type="evidence" value="ECO:0007669"/>
    <property type="project" value="UniProtKB-KW"/>
</dbReference>
<dbReference type="Proteomes" id="UP000887565">
    <property type="component" value="Unplaced"/>
</dbReference>
<protein>
    <submittedName>
        <fullName evidence="6">RING-type domain-containing protein</fullName>
    </submittedName>
</protein>
<accession>A0A915KA34</accession>
<dbReference type="WBParaSite" id="nRc.2.0.1.t35557-RA">
    <property type="protein sequence ID" value="nRc.2.0.1.t35557-RA"/>
    <property type="gene ID" value="nRc.2.0.1.g35557"/>
</dbReference>
<keyword evidence="1 3" id="KW-0863">Zinc-finger</keyword>
<evidence type="ECO:0000313" key="6">
    <source>
        <dbReference type="WBParaSite" id="nRc.2.0.1.t35557-RA"/>
    </source>
</evidence>
<name>A0A915KA34_ROMCU</name>
<dbReference type="GO" id="GO:0006623">
    <property type="term" value="P:protein targeting to vacuole"/>
    <property type="evidence" value="ECO:0007669"/>
    <property type="project" value="InterPro"/>
</dbReference>